<comment type="caution">
    <text evidence="2">The sequence shown here is derived from an EMBL/GenBank/DDBJ whole genome shotgun (WGS) entry which is preliminary data.</text>
</comment>
<evidence type="ECO:0000313" key="2">
    <source>
        <dbReference type="EMBL" id="GMH65835.1"/>
    </source>
</evidence>
<protein>
    <submittedName>
        <fullName evidence="2">Uncharacterized protein</fullName>
    </submittedName>
</protein>
<proteinExistence type="predicted"/>
<dbReference type="InterPro" id="IPR016024">
    <property type="entry name" value="ARM-type_fold"/>
</dbReference>
<dbReference type="EMBL" id="BRXZ01001224">
    <property type="protein sequence ID" value="GMH65835.1"/>
    <property type="molecule type" value="Genomic_DNA"/>
</dbReference>
<gene>
    <name evidence="2" type="ORF">TrRE_jg7980</name>
</gene>
<sequence>MDEVRGARGRPISSNPSFEGESSGGSSSYEPLRKKLRPLHVGEGQGVGEDEVGVNVEEVERVGLMRLNVDSMGLILSFLEVNDAYRIVTFPLSRSYRKNFCESSYLWQQMCLGDLFRCTPGVPPKVMLGNTYTDGFCLARGQYMSFMKCMEDVKKISKGKELNLLETEAASHDSFALSGPGPGPIRGVLEKMPGFGAVSVGTSVAGAAPAGGGKLPAAQGGAKMSELTRRLLGQGGASIALPAYGGGRKGKSKEEDKSKGKSKNTLASHLIIIKTDFEALPWTCPLNVLVNWLTFYGHVEGIVALCLKVLPDVLEDEDVRRNAWNKGIRLPEMIFDFMLKYPDSWRVNMSAMLNFVLLARPIGSREGCLFQSRFMRESLSVGDGLLGDKEGRCKKRDGILIIFDAMDRFWDNPDVMAKACWSLVNISLADRHKVEMMQLGAIQKVLAAVRNHPNSSEVAFRALHCLINFIATPTNTSQGTTTVEQVFDRETVRQHLEEILQTTIFCAYKWIKNVEIISKTTMVFHNLSVVKTHERALLLTPGCLSALRKINNEYGNYGGIKWRTERVMHELYEAMRRDEHLEIDYINMSKAQAQVSRTPKMHPGR</sequence>
<dbReference type="InterPro" id="IPR011989">
    <property type="entry name" value="ARM-like"/>
</dbReference>
<dbReference type="Proteomes" id="UP001165082">
    <property type="component" value="Unassembled WGS sequence"/>
</dbReference>
<dbReference type="OrthoDB" id="45223at2759"/>
<organism evidence="2 3">
    <name type="scientific">Triparma retinervis</name>
    <dbReference type="NCBI Taxonomy" id="2557542"/>
    <lineage>
        <taxon>Eukaryota</taxon>
        <taxon>Sar</taxon>
        <taxon>Stramenopiles</taxon>
        <taxon>Ochrophyta</taxon>
        <taxon>Bolidophyceae</taxon>
        <taxon>Parmales</taxon>
        <taxon>Triparmaceae</taxon>
        <taxon>Triparma</taxon>
    </lineage>
</organism>
<feature type="region of interest" description="Disordered" evidence="1">
    <location>
        <begin position="1"/>
        <end position="31"/>
    </location>
</feature>
<name>A0A9W7A9E5_9STRA</name>
<dbReference type="SUPFAM" id="SSF48371">
    <property type="entry name" value="ARM repeat"/>
    <property type="match status" value="1"/>
</dbReference>
<keyword evidence="3" id="KW-1185">Reference proteome</keyword>
<feature type="compositionally biased region" description="Low complexity" evidence="1">
    <location>
        <begin position="13"/>
        <end position="30"/>
    </location>
</feature>
<evidence type="ECO:0000256" key="1">
    <source>
        <dbReference type="SAM" id="MobiDB-lite"/>
    </source>
</evidence>
<dbReference type="AlphaFoldDB" id="A0A9W7A9E5"/>
<feature type="region of interest" description="Disordered" evidence="1">
    <location>
        <begin position="242"/>
        <end position="261"/>
    </location>
</feature>
<dbReference type="Gene3D" id="1.25.10.10">
    <property type="entry name" value="Leucine-rich Repeat Variant"/>
    <property type="match status" value="1"/>
</dbReference>
<reference evidence="2" key="1">
    <citation type="submission" date="2022-07" db="EMBL/GenBank/DDBJ databases">
        <title>Genome analysis of Parmales, a sister group of diatoms, reveals the evolutionary specialization of diatoms from phago-mixotrophs to photoautotrophs.</title>
        <authorList>
            <person name="Ban H."/>
            <person name="Sato S."/>
            <person name="Yoshikawa S."/>
            <person name="Kazumasa Y."/>
            <person name="Nakamura Y."/>
            <person name="Ichinomiya M."/>
            <person name="Saitoh K."/>
            <person name="Sato N."/>
            <person name="Blanc-Mathieu R."/>
            <person name="Endo H."/>
            <person name="Kuwata A."/>
            <person name="Ogata H."/>
        </authorList>
    </citation>
    <scope>NUCLEOTIDE SEQUENCE</scope>
</reference>
<accession>A0A9W7A9E5</accession>
<evidence type="ECO:0000313" key="3">
    <source>
        <dbReference type="Proteomes" id="UP001165082"/>
    </source>
</evidence>